<dbReference type="AlphaFoldDB" id="A0AAD2PWD5"/>
<dbReference type="EC" id="2.3.2.27" evidence="4"/>
<dbReference type="GO" id="GO:0061630">
    <property type="term" value="F:ubiquitin protein ligase activity"/>
    <property type="evidence" value="ECO:0007669"/>
    <property type="project" value="UniProtKB-EC"/>
</dbReference>
<dbReference type="Pfam" id="PF18102">
    <property type="entry name" value="DTC"/>
    <property type="match status" value="1"/>
</dbReference>
<evidence type="ECO:0000256" key="6">
    <source>
        <dbReference type="ARBA" id="ARBA00022723"/>
    </source>
</evidence>
<dbReference type="InterPro" id="IPR039396">
    <property type="entry name" value="Deltex_C"/>
</dbReference>
<keyword evidence="5" id="KW-0808">Transferase</keyword>
<dbReference type="InterPro" id="IPR001841">
    <property type="entry name" value="Znf_RING"/>
</dbReference>
<evidence type="ECO:0000256" key="8">
    <source>
        <dbReference type="SAM" id="MobiDB-lite"/>
    </source>
</evidence>
<keyword evidence="11" id="KW-1185">Reference proteome</keyword>
<feature type="region of interest" description="Disordered" evidence="8">
    <location>
        <begin position="1"/>
        <end position="21"/>
    </location>
</feature>
<keyword evidence="7" id="KW-0862">Zinc</keyword>
<evidence type="ECO:0000313" key="11">
    <source>
        <dbReference type="Proteomes" id="UP001295423"/>
    </source>
</evidence>
<dbReference type="Proteomes" id="UP001295423">
    <property type="component" value="Unassembled WGS sequence"/>
</dbReference>
<dbReference type="InterPro" id="IPR039398">
    <property type="entry name" value="Deltex_fam"/>
</dbReference>
<evidence type="ECO:0000256" key="1">
    <source>
        <dbReference type="ARBA" id="ARBA00000900"/>
    </source>
</evidence>
<evidence type="ECO:0000259" key="9">
    <source>
        <dbReference type="PROSITE" id="PS50089"/>
    </source>
</evidence>
<dbReference type="InterPro" id="IPR039399">
    <property type="entry name" value="Deltex_C_sf"/>
</dbReference>
<dbReference type="InterPro" id="IPR013083">
    <property type="entry name" value="Znf_RING/FYVE/PHD"/>
</dbReference>
<dbReference type="Pfam" id="PF13639">
    <property type="entry name" value="zf-RING_2"/>
    <property type="match status" value="1"/>
</dbReference>
<keyword evidence="7" id="KW-0863">Zinc-finger</keyword>
<evidence type="ECO:0000256" key="4">
    <source>
        <dbReference type="ARBA" id="ARBA00012483"/>
    </source>
</evidence>
<feature type="domain" description="RING-type" evidence="9">
    <location>
        <begin position="328"/>
        <end position="368"/>
    </location>
</feature>
<reference evidence="10" key="1">
    <citation type="submission" date="2023-08" db="EMBL/GenBank/DDBJ databases">
        <authorList>
            <person name="Audoor S."/>
            <person name="Bilcke G."/>
        </authorList>
    </citation>
    <scope>NUCLEOTIDE SEQUENCE</scope>
</reference>
<accession>A0AAD2PWD5</accession>
<comment type="pathway">
    <text evidence="2">Protein modification; protein ubiquitination.</text>
</comment>
<evidence type="ECO:0000256" key="5">
    <source>
        <dbReference type="ARBA" id="ARBA00022679"/>
    </source>
</evidence>
<dbReference type="GO" id="GO:0016567">
    <property type="term" value="P:protein ubiquitination"/>
    <property type="evidence" value="ECO:0007669"/>
    <property type="project" value="InterPro"/>
</dbReference>
<dbReference type="Gene3D" id="3.30.390.130">
    <property type="match status" value="1"/>
</dbReference>
<evidence type="ECO:0000256" key="2">
    <source>
        <dbReference type="ARBA" id="ARBA00004906"/>
    </source>
</evidence>
<comment type="similarity">
    <text evidence="3">Belongs to the Deltex family.</text>
</comment>
<comment type="caution">
    <text evidence="10">The sequence shown here is derived from an EMBL/GenBank/DDBJ whole genome shotgun (WGS) entry which is preliminary data.</text>
</comment>
<comment type="catalytic activity">
    <reaction evidence="1">
        <text>S-ubiquitinyl-[E2 ubiquitin-conjugating enzyme]-L-cysteine + [acceptor protein]-L-lysine = [E2 ubiquitin-conjugating enzyme]-L-cysteine + N(6)-ubiquitinyl-[acceptor protein]-L-lysine.</text>
        <dbReference type="EC" id="2.3.2.27"/>
    </reaction>
</comment>
<gene>
    <name evidence="10" type="ORF">CYCCA115_LOCUS18539</name>
</gene>
<dbReference type="Gene3D" id="3.30.40.10">
    <property type="entry name" value="Zinc/RING finger domain, C3HC4 (zinc finger)"/>
    <property type="match status" value="1"/>
</dbReference>
<dbReference type="PROSITE" id="PS50089">
    <property type="entry name" value="ZF_RING_2"/>
    <property type="match status" value="1"/>
</dbReference>
<dbReference type="SUPFAM" id="SSF57850">
    <property type="entry name" value="RING/U-box"/>
    <property type="match status" value="1"/>
</dbReference>
<keyword evidence="6" id="KW-0479">Metal-binding</keyword>
<name>A0AAD2PWD5_9STRA</name>
<sequence length="516" mass="58143">MTSVSSPPYTSRHHAKPSPRQEVSQLVESILGFQKFAAITLSPDYKFVPLNEHLLGHWVKEFLQKKSSLESQGKPSLVEIGYHYTKYENMKSIQLVGLKCHKGRRRFFGKGLYVANNPIAFRGYGDAGLVVLVMKGVQRWCLNSDATDGSFGEADVDTFSGNKVFDKMAKNGRFNRSSYFDETVLRSDEQLLPLFWYDRDMVNNSELTWQFHCALQAWVDSVFRPGLPRTMVKRPIPCVEDLIMEHKLSVSIATPSNGSPIIPAPFHTRKTTTQYKFVTAPLVRYPKLSPVPEQQRVQLVIEVCVPHALKAEKKDNFLPCVPLPKQECSICFEKLKSDTVRLSNCTHIFHKQCARQALQHKAQCPVCRNVVDEPFGCCPPATMTVNLRCDKHCGGFPSIPTYEIVYNVPAGRQTAEHENPGVKFRGTVRLAYVPATVHGRNLVLRLCYAFRRGMTFRVGTSLTSGLSNSVVWASIHHKTVLAGGSFGWPDPNYFDNVNDELDHLKVPKAQDLPASW</sequence>
<dbReference type="SMART" id="SM00184">
    <property type="entry name" value="RING"/>
    <property type="match status" value="1"/>
</dbReference>
<evidence type="ECO:0000256" key="7">
    <source>
        <dbReference type="PROSITE-ProRule" id="PRU00175"/>
    </source>
</evidence>
<dbReference type="PANTHER" id="PTHR12622">
    <property type="entry name" value="DELTEX-RELATED"/>
    <property type="match status" value="1"/>
</dbReference>
<dbReference type="EMBL" id="CAKOGP040002047">
    <property type="protein sequence ID" value="CAJ1960123.1"/>
    <property type="molecule type" value="Genomic_DNA"/>
</dbReference>
<protein>
    <recommendedName>
        <fullName evidence="4">RING-type E3 ubiquitin transferase</fullName>
        <ecNumber evidence="4">2.3.2.27</ecNumber>
    </recommendedName>
</protein>
<organism evidence="10 11">
    <name type="scientific">Cylindrotheca closterium</name>
    <dbReference type="NCBI Taxonomy" id="2856"/>
    <lineage>
        <taxon>Eukaryota</taxon>
        <taxon>Sar</taxon>
        <taxon>Stramenopiles</taxon>
        <taxon>Ochrophyta</taxon>
        <taxon>Bacillariophyta</taxon>
        <taxon>Bacillariophyceae</taxon>
        <taxon>Bacillariophycidae</taxon>
        <taxon>Bacillariales</taxon>
        <taxon>Bacillariaceae</taxon>
        <taxon>Cylindrotheca</taxon>
    </lineage>
</organism>
<dbReference type="GO" id="GO:0008270">
    <property type="term" value="F:zinc ion binding"/>
    <property type="evidence" value="ECO:0007669"/>
    <property type="project" value="UniProtKB-KW"/>
</dbReference>
<evidence type="ECO:0000256" key="3">
    <source>
        <dbReference type="ARBA" id="ARBA00009413"/>
    </source>
</evidence>
<dbReference type="GO" id="GO:0007219">
    <property type="term" value="P:Notch signaling pathway"/>
    <property type="evidence" value="ECO:0007669"/>
    <property type="project" value="InterPro"/>
</dbReference>
<proteinExistence type="inferred from homology"/>
<evidence type="ECO:0000313" key="10">
    <source>
        <dbReference type="EMBL" id="CAJ1960123.1"/>
    </source>
</evidence>